<name>A0A0M3JD80_ANISI</name>
<gene>
    <name evidence="3" type="ORF">ASIM_LOCUS5363</name>
</gene>
<sequence>MIIINIRGPTALQPNEVVRSVRCTLRGYEGDLQQLQRNFKNSELQLEELSRRYENVEDMRKRLEKQLADTKKELLISENSLDDANREVNRLEDKLSVSESENAFAEGVRSKLEDEIRRLKITLEQADIAGLRKALEDCEAEKKLVEEDYKI</sequence>
<protein>
    <submittedName>
        <fullName evidence="5">Myosin_tail_1 domain-containing protein</fullName>
    </submittedName>
</protein>
<organism evidence="5">
    <name type="scientific">Anisakis simplex</name>
    <name type="common">Herring worm</name>
    <dbReference type="NCBI Taxonomy" id="6269"/>
    <lineage>
        <taxon>Eukaryota</taxon>
        <taxon>Metazoa</taxon>
        <taxon>Ecdysozoa</taxon>
        <taxon>Nematoda</taxon>
        <taxon>Chromadorea</taxon>
        <taxon>Rhabditida</taxon>
        <taxon>Spirurina</taxon>
        <taxon>Ascaridomorpha</taxon>
        <taxon>Ascaridoidea</taxon>
        <taxon>Anisakidae</taxon>
        <taxon>Anisakis</taxon>
        <taxon>Anisakis simplex complex</taxon>
    </lineage>
</organism>
<feature type="coiled-coil region" evidence="1">
    <location>
        <begin position="18"/>
        <end position="148"/>
    </location>
</feature>
<evidence type="ECO:0000313" key="4">
    <source>
        <dbReference type="Proteomes" id="UP000267096"/>
    </source>
</evidence>
<proteinExistence type="predicted"/>
<dbReference type="WBParaSite" id="ASIM_0000556601-mRNA-1">
    <property type="protein sequence ID" value="ASIM_0000556601-mRNA-1"/>
    <property type="gene ID" value="ASIM_0000556601"/>
</dbReference>
<dbReference type="Pfam" id="PF24627">
    <property type="entry name" value="PUMA_CC"/>
    <property type="match status" value="1"/>
</dbReference>
<reference evidence="5" key="1">
    <citation type="submission" date="2017-02" db="UniProtKB">
        <authorList>
            <consortium name="WormBaseParasite"/>
        </authorList>
    </citation>
    <scope>IDENTIFICATION</scope>
</reference>
<evidence type="ECO:0000313" key="3">
    <source>
        <dbReference type="EMBL" id="VDK25396.1"/>
    </source>
</evidence>
<evidence type="ECO:0000256" key="1">
    <source>
        <dbReference type="SAM" id="Coils"/>
    </source>
</evidence>
<dbReference type="InterPro" id="IPR057531">
    <property type="entry name" value="PUMA/OVT1_CC"/>
</dbReference>
<dbReference type="Proteomes" id="UP000267096">
    <property type="component" value="Unassembled WGS sequence"/>
</dbReference>
<accession>A0A0M3JD80</accession>
<reference evidence="3 4" key="2">
    <citation type="submission" date="2018-11" db="EMBL/GenBank/DDBJ databases">
        <authorList>
            <consortium name="Pathogen Informatics"/>
        </authorList>
    </citation>
    <scope>NUCLEOTIDE SEQUENCE [LARGE SCALE GENOMIC DNA]</scope>
</reference>
<dbReference type="AlphaFoldDB" id="A0A0M3JD80"/>
<keyword evidence="1" id="KW-0175">Coiled coil</keyword>
<dbReference type="SUPFAM" id="SSF57997">
    <property type="entry name" value="Tropomyosin"/>
    <property type="match status" value="1"/>
</dbReference>
<evidence type="ECO:0000259" key="2">
    <source>
        <dbReference type="Pfam" id="PF24627"/>
    </source>
</evidence>
<feature type="domain" description="PUMA/OVT1 coiled-coil region" evidence="2">
    <location>
        <begin position="31"/>
        <end position="102"/>
    </location>
</feature>
<keyword evidence="4" id="KW-1185">Reference proteome</keyword>
<evidence type="ECO:0000313" key="5">
    <source>
        <dbReference type="WBParaSite" id="ASIM_0000556601-mRNA-1"/>
    </source>
</evidence>
<dbReference type="Gene3D" id="1.20.5.340">
    <property type="match status" value="1"/>
</dbReference>
<dbReference type="EMBL" id="UYRR01010387">
    <property type="protein sequence ID" value="VDK25396.1"/>
    <property type="molecule type" value="Genomic_DNA"/>
</dbReference>